<feature type="domain" description="CCHC-type" evidence="3">
    <location>
        <begin position="278"/>
        <end position="291"/>
    </location>
</feature>
<dbReference type="InterPro" id="IPR036875">
    <property type="entry name" value="Znf_CCHC_sf"/>
</dbReference>
<proteinExistence type="predicted"/>
<dbReference type="SUPFAM" id="SSF57756">
    <property type="entry name" value="Retrovirus zinc finger-like domains"/>
    <property type="match status" value="1"/>
</dbReference>
<evidence type="ECO:0000256" key="2">
    <source>
        <dbReference type="SAM" id="MobiDB-lite"/>
    </source>
</evidence>
<dbReference type="Ensembl" id="ENSCGRT00001002228.1">
    <property type="protein sequence ID" value="ENSCGRP00001001851.1"/>
    <property type="gene ID" value="ENSCGRG00001001788.1"/>
</dbReference>
<feature type="region of interest" description="Disordered" evidence="2">
    <location>
        <begin position="174"/>
        <end position="196"/>
    </location>
</feature>
<dbReference type="AlphaFoldDB" id="A0A8C2LFV2"/>
<keyword evidence="1" id="KW-0863">Zinc-finger</keyword>
<evidence type="ECO:0000256" key="1">
    <source>
        <dbReference type="PROSITE-ProRule" id="PRU00047"/>
    </source>
</evidence>
<accession>A0A8C2LFV2</accession>
<dbReference type="GO" id="GO:0050890">
    <property type="term" value="P:cognition"/>
    <property type="evidence" value="ECO:0007669"/>
    <property type="project" value="Ensembl"/>
</dbReference>
<dbReference type="GO" id="GO:0003676">
    <property type="term" value="F:nucleic acid binding"/>
    <property type="evidence" value="ECO:0007669"/>
    <property type="project" value="InterPro"/>
</dbReference>
<dbReference type="GO" id="GO:0008270">
    <property type="term" value="F:zinc ion binding"/>
    <property type="evidence" value="ECO:0007669"/>
    <property type="project" value="UniProtKB-KW"/>
</dbReference>
<keyword evidence="1" id="KW-0479">Metal-binding</keyword>
<organism evidence="4 5">
    <name type="scientific">Cricetulus griseus</name>
    <name type="common">Chinese hamster</name>
    <name type="synonym">Cricetulus barabensis griseus</name>
    <dbReference type="NCBI Taxonomy" id="10029"/>
    <lineage>
        <taxon>Eukaryota</taxon>
        <taxon>Metazoa</taxon>
        <taxon>Chordata</taxon>
        <taxon>Craniata</taxon>
        <taxon>Vertebrata</taxon>
        <taxon>Euteleostomi</taxon>
        <taxon>Mammalia</taxon>
        <taxon>Eutheria</taxon>
        <taxon>Euarchontoglires</taxon>
        <taxon>Glires</taxon>
        <taxon>Rodentia</taxon>
        <taxon>Myomorpha</taxon>
        <taxon>Muroidea</taxon>
        <taxon>Cricetidae</taxon>
        <taxon>Cricetinae</taxon>
        <taxon>Cricetulus</taxon>
    </lineage>
</organism>
<gene>
    <name evidence="4" type="primary">Rtl4</name>
</gene>
<evidence type="ECO:0000313" key="5">
    <source>
        <dbReference type="Proteomes" id="UP000694386"/>
    </source>
</evidence>
<dbReference type="Proteomes" id="UP000694386">
    <property type="component" value="Unplaced"/>
</dbReference>
<feature type="compositionally biased region" description="Polar residues" evidence="2">
    <location>
        <begin position="174"/>
        <end position="185"/>
    </location>
</feature>
<dbReference type="InterPro" id="IPR001878">
    <property type="entry name" value="Znf_CCHC"/>
</dbReference>
<evidence type="ECO:0000313" key="4">
    <source>
        <dbReference type="Ensembl" id="ENSCGRP00001001851.1"/>
    </source>
</evidence>
<dbReference type="PROSITE" id="PS50158">
    <property type="entry name" value="ZF_CCHC"/>
    <property type="match status" value="1"/>
</dbReference>
<evidence type="ECO:0000259" key="3">
    <source>
        <dbReference type="PROSITE" id="PS50158"/>
    </source>
</evidence>
<reference evidence="4" key="1">
    <citation type="submission" date="2025-08" db="UniProtKB">
        <authorList>
            <consortium name="Ensembl"/>
        </authorList>
    </citation>
    <scope>IDENTIFICATION</scope>
</reference>
<name>A0A8C2LFV2_CRIGR</name>
<reference evidence="4" key="2">
    <citation type="submission" date="2025-09" db="UniProtKB">
        <authorList>
            <consortium name="Ensembl"/>
        </authorList>
    </citation>
    <scope>IDENTIFICATION</scope>
</reference>
<dbReference type="GO" id="GO:0042415">
    <property type="term" value="P:norepinephrine metabolic process"/>
    <property type="evidence" value="ECO:0007669"/>
    <property type="project" value="Ensembl"/>
</dbReference>
<protein>
    <submittedName>
        <fullName evidence="4">Retrotransposon Gag like 4</fullName>
    </submittedName>
</protein>
<sequence>MEKCTKSPPTLKPETSFLRGDSLILQPQMQHPTDDNPTLRGQVVPVLNTPVMSIPYSGDNLPQFHGEPTSVTGFLAQGTTYLTAPEISNPADDTRVKHFFDYLSQQVQSCDIVSESNQSHLLKQYENFILELKQSIGEPMKEEISPLMNVKNDSRDNSQQDAPTFQGLAQNMSYSETSQSDQFQNRQDDPTHDEEITDIMGNLPDLITQCIQLDKKHKDRPELLQTETQVPMFSSTNHHQSFLGLMGPLPKDELKPFQGAQMPVTPAKRARQQETQLCLYCSQAGHFTRECLAKRSRTPARRK</sequence>
<keyword evidence="1" id="KW-0862">Zinc</keyword>